<keyword evidence="2" id="KW-1185">Reference proteome</keyword>
<comment type="caution">
    <text evidence="1">The sequence shown here is derived from an EMBL/GenBank/DDBJ whole genome shotgun (WGS) entry which is preliminary data.</text>
</comment>
<dbReference type="Proteomes" id="UP001157418">
    <property type="component" value="Unassembled WGS sequence"/>
</dbReference>
<reference evidence="1 2" key="1">
    <citation type="submission" date="2022-01" db="EMBL/GenBank/DDBJ databases">
        <authorList>
            <person name="Xiong W."/>
            <person name="Schranz E."/>
        </authorList>
    </citation>
    <scope>NUCLEOTIDE SEQUENCE [LARGE SCALE GENOMIC DNA]</scope>
</reference>
<organism evidence="1 2">
    <name type="scientific">Lactuca virosa</name>
    <dbReference type="NCBI Taxonomy" id="75947"/>
    <lineage>
        <taxon>Eukaryota</taxon>
        <taxon>Viridiplantae</taxon>
        <taxon>Streptophyta</taxon>
        <taxon>Embryophyta</taxon>
        <taxon>Tracheophyta</taxon>
        <taxon>Spermatophyta</taxon>
        <taxon>Magnoliopsida</taxon>
        <taxon>eudicotyledons</taxon>
        <taxon>Gunneridae</taxon>
        <taxon>Pentapetalae</taxon>
        <taxon>asterids</taxon>
        <taxon>campanulids</taxon>
        <taxon>Asterales</taxon>
        <taxon>Asteraceae</taxon>
        <taxon>Cichorioideae</taxon>
        <taxon>Cichorieae</taxon>
        <taxon>Lactucinae</taxon>
        <taxon>Lactuca</taxon>
    </lineage>
</organism>
<proteinExistence type="predicted"/>
<dbReference type="EMBL" id="CAKMRJ010005745">
    <property type="protein sequence ID" value="CAH1452038.1"/>
    <property type="molecule type" value="Genomic_DNA"/>
</dbReference>
<accession>A0AAU9PQ81</accession>
<evidence type="ECO:0000313" key="1">
    <source>
        <dbReference type="EMBL" id="CAH1452038.1"/>
    </source>
</evidence>
<dbReference type="AlphaFoldDB" id="A0AAU9PQ81"/>
<name>A0AAU9PQ81_9ASTR</name>
<protein>
    <submittedName>
        <fullName evidence="1">Uncharacterized protein</fullName>
    </submittedName>
</protein>
<sequence>MEESEQCYANLINHHEDTVRKMLTAHDELVKATNELIKQTLIWHEKKIQCLEREINSKDSKNLMMQQFLVKFIQFTQHFVDIPKYKFDEVPLILEDALDTFKDQSHTADTYDNLSKMVNLIFQKVFDKLGEFKDDMKLALKSRPSNARGGEVVMT</sequence>
<evidence type="ECO:0000313" key="2">
    <source>
        <dbReference type="Proteomes" id="UP001157418"/>
    </source>
</evidence>
<gene>
    <name evidence="1" type="ORF">LVIROSA_LOCUS37362</name>
</gene>